<dbReference type="Proteomes" id="UP000770661">
    <property type="component" value="Unassembled WGS sequence"/>
</dbReference>
<gene>
    <name evidence="2" type="ORF">GWK47_004916</name>
</gene>
<comment type="caution">
    <text evidence="2">The sequence shown here is derived from an EMBL/GenBank/DDBJ whole genome shotgun (WGS) entry which is preliminary data.</text>
</comment>
<dbReference type="EMBL" id="JACEEZ010006337">
    <property type="protein sequence ID" value="KAG0724862.1"/>
    <property type="molecule type" value="Genomic_DNA"/>
</dbReference>
<proteinExistence type="predicted"/>
<dbReference type="AlphaFoldDB" id="A0A8J5D089"/>
<organism evidence="2 3">
    <name type="scientific">Chionoecetes opilio</name>
    <name type="common">Atlantic snow crab</name>
    <name type="synonym">Cancer opilio</name>
    <dbReference type="NCBI Taxonomy" id="41210"/>
    <lineage>
        <taxon>Eukaryota</taxon>
        <taxon>Metazoa</taxon>
        <taxon>Ecdysozoa</taxon>
        <taxon>Arthropoda</taxon>
        <taxon>Crustacea</taxon>
        <taxon>Multicrustacea</taxon>
        <taxon>Malacostraca</taxon>
        <taxon>Eumalacostraca</taxon>
        <taxon>Eucarida</taxon>
        <taxon>Decapoda</taxon>
        <taxon>Pleocyemata</taxon>
        <taxon>Brachyura</taxon>
        <taxon>Eubrachyura</taxon>
        <taxon>Majoidea</taxon>
        <taxon>Majidae</taxon>
        <taxon>Chionoecetes</taxon>
    </lineage>
</organism>
<sequence>MTKEETTQVSPEVIVPTLPCQENYVHLHNCVTRQSPLYFCHLTHKYQVSTLASPAHYEIPEVRREHDARRKHSLHQTQEMPSSYERKSEYFEGATFRQEPLFLSVAAIKDDKGGDAVVDRDAMTVVLFMSFLQLQ</sequence>
<protein>
    <submittedName>
        <fullName evidence="2">Uncharacterized protein</fullName>
    </submittedName>
</protein>
<keyword evidence="3" id="KW-1185">Reference proteome</keyword>
<reference evidence="2" key="1">
    <citation type="submission" date="2020-07" db="EMBL/GenBank/DDBJ databases">
        <title>The High-quality genome of the commercially important snow crab, Chionoecetes opilio.</title>
        <authorList>
            <person name="Jeong J.-H."/>
            <person name="Ryu S."/>
        </authorList>
    </citation>
    <scope>NUCLEOTIDE SEQUENCE</scope>
    <source>
        <strain evidence="2">MADBK_172401_WGS</strain>
        <tissue evidence="2">Digestive gland</tissue>
    </source>
</reference>
<evidence type="ECO:0000256" key="1">
    <source>
        <dbReference type="SAM" id="MobiDB-lite"/>
    </source>
</evidence>
<name>A0A8J5D089_CHIOP</name>
<evidence type="ECO:0000313" key="2">
    <source>
        <dbReference type="EMBL" id="KAG0724862.1"/>
    </source>
</evidence>
<accession>A0A8J5D089</accession>
<evidence type="ECO:0000313" key="3">
    <source>
        <dbReference type="Proteomes" id="UP000770661"/>
    </source>
</evidence>
<feature type="region of interest" description="Disordered" evidence="1">
    <location>
        <begin position="66"/>
        <end position="85"/>
    </location>
</feature>